<keyword evidence="4 5" id="KW-0732">Signal</keyword>
<dbReference type="Gene3D" id="1.20.920.50">
    <property type="match status" value="1"/>
</dbReference>
<evidence type="ECO:0000256" key="5">
    <source>
        <dbReference type="SAM" id="SignalP"/>
    </source>
</evidence>
<proteinExistence type="inferred from homology"/>
<gene>
    <name evidence="6" type="ORF">QTO34_010505</name>
</gene>
<dbReference type="InterPro" id="IPR006178">
    <property type="entry name" value="CH1-like"/>
</dbReference>
<dbReference type="CDD" id="cd00633">
    <property type="entry name" value="Secretoglobin"/>
    <property type="match status" value="1"/>
</dbReference>
<dbReference type="GO" id="GO:0005576">
    <property type="term" value="C:extracellular region"/>
    <property type="evidence" value="ECO:0007669"/>
    <property type="project" value="UniProtKB-SubCell"/>
</dbReference>
<dbReference type="PRINTS" id="PR00827">
    <property type="entry name" value="FELALLERGEN"/>
</dbReference>
<evidence type="ECO:0000313" key="6">
    <source>
        <dbReference type="EMBL" id="KAK1330317.1"/>
    </source>
</evidence>
<keyword evidence="3" id="KW-0964">Secreted</keyword>
<dbReference type="InterPro" id="IPR053723">
    <property type="entry name" value="Secretoglobin_Domain_sf"/>
</dbReference>
<dbReference type="SUPFAM" id="SSF48201">
    <property type="entry name" value="Uteroglobin-like"/>
    <property type="match status" value="1"/>
</dbReference>
<organism evidence="6 7">
    <name type="scientific">Cnephaeus nilssonii</name>
    <name type="common">Northern bat</name>
    <name type="synonym">Eptesicus nilssonii</name>
    <dbReference type="NCBI Taxonomy" id="3371016"/>
    <lineage>
        <taxon>Eukaryota</taxon>
        <taxon>Metazoa</taxon>
        <taxon>Chordata</taxon>
        <taxon>Craniata</taxon>
        <taxon>Vertebrata</taxon>
        <taxon>Euteleostomi</taxon>
        <taxon>Mammalia</taxon>
        <taxon>Eutheria</taxon>
        <taxon>Laurasiatheria</taxon>
        <taxon>Chiroptera</taxon>
        <taxon>Yangochiroptera</taxon>
        <taxon>Vespertilionidae</taxon>
        <taxon>Cnephaeus</taxon>
    </lineage>
</organism>
<dbReference type="GO" id="GO:0005496">
    <property type="term" value="F:steroid binding"/>
    <property type="evidence" value="ECO:0007669"/>
    <property type="project" value="TreeGrafter"/>
</dbReference>
<dbReference type="InterPro" id="IPR035960">
    <property type="entry name" value="Secretoglobin_sf"/>
</dbReference>
<dbReference type="AlphaFoldDB" id="A0AA40LFJ1"/>
<evidence type="ECO:0000256" key="2">
    <source>
        <dbReference type="ARBA" id="ARBA00008650"/>
    </source>
</evidence>
<evidence type="ECO:0000256" key="3">
    <source>
        <dbReference type="ARBA" id="ARBA00022525"/>
    </source>
</evidence>
<dbReference type="PANTHER" id="PTHR21226">
    <property type="entry name" value="ABPA10-RELATED"/>
    <property type="match status" value="1"/>
</dbReference>
<evidence type="ECO:0000313" key="7">
    <source>
        <dbReference type="Proteomes" id="UP001177744"/>
    </source>
</evidence>
<dbReference type="EMBL" id="JAULJE010000021">
    <property type="protein sequence ID" value="KAK1330317.1"/>
    <property type="molecule type" value="Genomic_DNA"/>
</dbReference>
<dbReference type="PROSITE" id="PS51311">
    <property type="entry name" value="SCGB"/>
    <property type="match status" value="1"/>
</dbReference>
<sequence>MTGAGAFALLWAASLLISRGSGCLGTWILRGFKASRAVLSVSRVREEYVFMSVFQESVSACFVVSDCDMCPAVKKDVNLFLTGSPDEYVAQVKKYQNNSLILANARKLKDCIDQKLTEEDKEHAITVLLTSLDLQTVGIESLTPQVPCSIPTKTLICLVLWIPVGHAVPQMPGEEAPSKSPLPTSNFKLPQGMMETRHLLQLHVSTGQEDTVDWGPLLETPRCTGTHQVLLSSLFLLYPTLPSTSPR</sequence>
<accession>A0AA40LFJ1</accession>
<dbReference type="PANTHER" id="PTHR21226:SF8">
    <property type="entry name" value="ABPA10-RELATED"/>
    <property type="match status" value="1"/>
</dbReference>
<comment type="caution">
    <text evidence="6">The sequence shown here is derived from an EMBL/GenBank/DDBJ whole genome shotgun (WGS) entry which is preliminary data.</text>
</comment>
<dbReference type="Pfam" id="PF01099">
    <property type="entry name" value="Uteroglobin"/>
    <property type="match status" value="1"/>
</dbReference>
<evidence type="ECO:0000256" key="4">
    <source>
        <dbReference type="ARBA" id="ARBA00022729"/>
    </source>
</evidence>
<keyword evidence="7" id="KW-1185">Reference proteome</keyword>
<comment type="subcellular location">
    <subcellularLocation>
        <location evidence="1">Secreted</location>
    </subcellularLocation>
</comment>
<dbReference type="InterPro" id="IPR016126">
    <property type="entry name" value="Secretoglobin"/>
</dbReference>
<dbReference type="Proteomes" id="UP001177744">
    <property type="component" value="Unassembled WGS sequence"/>
</dbReference>
<reference evidence="6" key="1">
    <citation type="submission" date="2023-06" db="EMBL/GenBank/DDBJ databases">
        <title>Reference genome for the Northern bat (Eptesicus nilssonii), a most northern bat species.</title>
        <authorList>
            <person name="Laine V.N."/>
            <person name="Pulliainen A.T."/>
            <person name="Lilley T.M."/>
        </authorList>
    </citation>
    <scope>NUCLEOTIDE SEQUENCE</scope>
    <source>
        <strain evidence="6">BLF_Eptnil</strain>
        <tissue evidence="6">Kidney</tissue>
    </source>
</reference>
<comment type="similarity">
    <text evidence="2">Belongs to the secretoglobin family.</text>
</comment>
<evidence type="ECO:0000256" key="1">
    <source>
        <dbReference type="ARBA" id="ARBA00004613"/>
    </source>
</evidence>
<protein>
    <submittedName>
        <fullName evidence="6">Uncharacterized protein</fullName>
    </submittedName>
</protein>
<name>A0AA40LFJ1_CNENI</name>
<dbReference type="SMART" id="SM00096">
    <property type="entry name" value="UTG"/>
    <property type="match status" value="1"/>
</dbReference>
<feature type="signal peptide" evidence="5">
    <location>
        <begin position="1"/>
        <end position="22"/>
    </location>
</feature>
<feature type="chain" id="PRO_5041260509" evidence="5">
    <location>
        <begin position="23"/>
        <end position="247"/>
    </location>
</feature>